<dbReference type="Proteomes" id="UP000824890">
    <property type="component" value="Unassembled WGS sequence"/>
</dbReference>
<protein>
    <submittedName>
        <fullName evidence="1">Uncharacterized protein</fullName>
    </submittedName>
</protein>
<evidence type="ECO:0000313" key="1">
    <source>
        <dbReference type="EMBL" id="KAH0883703.1"/>
    </source>
</evidence>
<reference evidence="1 2" key="1">
    <citation type="submission" date="2021-05" db="EMBL/GenBank/DDBJ databases">
        <title>Genome Assembly of Synthetic Allotetraploid Brassica napus Reveals Homoeologous Exchanges between Subgenomes.</title>
        <authorList>
            <person name="Davis J.T."/>
        </authorList>
    </citation>
    <scope>NUCLEOTIDE SEQUENCE [LARGE SCALE GENOMIC DNA]</scope>
    <source>
        <strain evidence="2">cv. Da-Ae</strain>
        <tissue evidence="1">Seedling</tissue>
    </source>
</reference>
<organism evidence="1 2">
    <name type="scientific">Brassica napus</name>
    <name type="common">Rape</name>
    <dbReference type="NCBI Taxonomy" id="3708"/>
    <lineage>
        <taxon>Eukaryota</taxon>
        <taxon>Viridiplantae</taxon>
        <taxon>Streptophyta</taxon>
        <taxon>Embryophyta</taxon>
        <taxon>Tracheophyta</taxon>
        <taxon>Spermatophyta</taxon>
        <taxon>Magnoliopsida</taxon>
        <taxon>eudicotyledons</taxon>
        <taxon>Gunneridae</taxon>
        <taxon>Pentapetalae</taxon>
        <taxon>rosids</taxon>
        <taxon>malvids</taxon>
        <taxon>Brassicales</taxon>
        <taxon>Brassicaceae</taxon>
        <taxon>Brassiceae</taxon>
        <taxon>Brassica</taxon>
    </lineage>
</organism>
<comment type="caution">
    <text evidence="1">The sequence shown here is derived from an EMBL/GenBank/DDBJ whole genome shotgun (WGS) entry which is preliminary data.</text>
</comment>
<feature type="non-terminal residue" evidence="1">
    <location>
        <position position="1"/>
    </location>
</feature>
<dbReference type="EMBL" id="JAGKQM010000014">
    <property type="protein sequence ID" value="KAH0883703.1"/>
    <property type="molecule type" value="Genomic_DNA"/>
</dbReference>
<proteinExistence type="predicted"/>
<accession>A0ABQ7ZUL8</accession>
<evidence type="ECO:0000313" key="2">
    <source>
        <dbReference type="Proteomes" id="UP000824890"/>
    </source>
</evidence>
<gene>
    <name evidence="1" type="ORF">HID58_059799</name>
</gene>
<sequence>CKDCSILQKESILFVSNVIYRFESGKLSILFNRFWTISPNNSSIQIDFFRRHSGNWIYDELRNIDEKKNIFLKDVIGQVVDLHGVQTVQALGK</sequence>
<name>A0ABQ7ZUL8_BRANA</name>
<keyword evidence="2" id="KW-1185">Reference proteome</keyword>